<evidence type="ECO:0000313" key="4">
    <source>
        <dbReference type="EMBL" id="KAK7821178.1"/>
    </source>
</evidence>
<dbReference type="Pfam" id="PF20160">
    <property type="entry name" value="C-JID"/>
    <property type="match status" value="1"/>
</dbReference>
<comment type="caution">
    <text evidence="4">The sequence shown here is derived from an EMBL/GenBank/DDBJ whole genome shotgun (WGS) entry which is preliminary data.</text>
</comment>
<dbReference type="AlphaFoldDB" id="A0AAW0J318"/>
<keyword evidence="2" id="KW-0677">Repeat</keyword>
<keyword evidence="1" id="KW-0433">Leucine-rich repeat</keyword>
<feature type="domain" description="C-JID" evidence="3">
    <location>
        <begin position="70"/>
        <end position="108"/>
    </location>
</feature>
<gene>
    <name evidence="4" type="ORF">CFP56_037906</name>
</gene>
<evidence type="ECO:0000313" key="5">
    <source>
        <dbReference type="Proteomes" id="UP000237347"/>
    </source>
</evidence>
<evidence type="ECO:0000259" key="3">
    <source>
        <dbReference type="Pfam" id="PF20160"/>
    </source>
</evidence>
<evidence type="ECO:0000256" key="1">
    <source>
        <dbReference type="ARBA" id="ARBA00022614"/>
    </source>
</evidence>
<proteinExistence type="predicted"/>
<accession>A0AAW0J318</accession>
<name>A0AAW0J318_QUESU</name>
<evidence type="ECO:0000256" key="2">
    <source>
        <dbReference type="ARBA" id="ARBA00022737"/>
    </source>
</evidence>
<reference evidence="4 5" key="1">
    <citation type="journal article" date="2018" name="Sci. Data">
        <title>The draft genome sequence of cork oak.</title>
        <authorList>
            <person name="Ramos A.M."/>
            <person name="Usie A."/>
            <person name="Barbosa P."/>
            <person name="Barros P.M."/>
            <person name="Capote T."/>
            <person name="Chaves I."/>
            <person name="Simoes F."/>
            <person name="Abreu I."/>
            <person name="Carrasquinho I."/>
            <person name="Faro C."/>
            <person name="Guimaraes J.B."/>
            <person name="Mendonca D."/>
            <person name="Nobrega F."/>
            <person name="Rodrigues L."/>
            <person name="Saibo N.J.M."/>
            <person name="Varela M.C."/>
            <person name="Egas C."/>
            <person name="Matos J."/>
            <person name="Miguel C.M."/>
            <person name="Oliveira M.M."/>
            <person name="Ricardo C.P."/>
            <person name="Goncalves S."/>
        </authorList>
    </citation>
    <scope>NUCLEOTIDE SEQUENCE [LARGE SCALE GENOMIC DNA]</scope>
    <source>
        <strain evidence="5">cv. HL8</strain>
    </source>
</reference>
<protein>
    <recommendedName>
        <fullName evidence="3">C-JID domain-containing protein</fullName>
    </recommendedName>
</protein>
<sequence>MCGARILYEQDMVEFAQNSRQDNFRSCNDLSRGHEKLIEDHMSISHGPDPRLKRNLKSLLSRLYQITIPPNWFTYQSFGPYVKLKLPAHLHDDSTWLGFTVYALYTIEKHRAGFEQDSLFQRIKFLCALHGLSPG</sequence>
<dbReference type="Proteomes" id="UP000237347">
    <property type="component" value="Unassembled WGS sequence"/>
</dbReference>
<organism evidence="4 5">
    <name type="scientific">Quercus suber</name>
    <name type="common">Cork oak</name>
    <dbReference type="NCBI Taxonomy" id="58331"/>
    <lineage>
        <taxon>Eukaryota</taxon>
        <taxon>Viridiplantae</taxon>
        <taxon>Streptophyta</taxon>
        <taxon>Embryophyta</taxon>
        <taxon>Tracheophyta</taxon>
        <taxon>Spermatophyta</taxon>
        <taxon>Magnoliopsida</taxon>
        <taxon>eudicotyledons</taxon>
        <taxon>Gunneridae</taxon>
        <taxon>Pentapetalae</taxon>
        <taxon>rosids</taxon>
        <taxon>fabids</taxon>
        <taxon>Fagales</taxon>
        <taxon>Fagaceae</taxon>
        <taxon>Quercus</taxon>
    </lineage>
</organism>
<keyword evidence="5" id="KW-1185">Reference proteome</keyword>
<dbReference type="EMBL" id="PKMF04000709">
    <property type="protein sequence ID" value="KAK7821178.1"/>
    <property type="molecule type" value="Genomic_DNA"/>
</dbReference>
<dbReference type="InterPro" id="IPR045344">
    <property type="entry name" value="C-JID"/>
</dbReference>